<feature type="transmembrane region" description="Helical" evidence="6">
    <location>
        <begin position="432"/>
        <end position="457"/>
    </location>
</feature>
<organism evidence="8 9">
    <name type="scientific">Pomacea canaliculata</name>
    <name type="common">Golden apple snail</name>
    <dbReference type="NCBI Taxonomy" id="400727"/>
    <lineage>
        <taxon>Eukaryota</taxon>
        <taxon>Metazoa</taxon>
        <taxon>Spiralia</taxon>
        <taxon>Lophotrochozoa</taxon>
        <taxon>Mollusca</taxon>
        <taxon>Gastropoda</taxon>
        <taxon>Caenogastropoda</taxon>
        <taxon>Architaenioglossa</taxon>
        <taxon>Ampullarioidea</taxon>
        <taxon>Ampullariidae</taxon>
        <taxon>Pomacea</taxon>
    </lineage>
</organism>
<feature type="transmembrane region" description="Helical" evidence="6">
    <location>
        <begin position="469"/>
        <end position="491"/>
    </location>
</feature>
<dbReference type="GO" id="GO:0004725">
    <property type="term" value="F:protein tyrosine phosphatase activity"/>
    <property type="evidence" value="ECO:0007669"/>
    <property type="project" value="InterPro"/>
</dbReference>
<dbReference type="OrthoDB" id="19138at2759"/>
<dbReference type="STRING" id="400727.A0A2T7NU06"/>
<dbReference type="SUPFAM" id="SSF52799">
    <property type="entry name" value="(Phosphotyrosine protein) phosphatases II"/>
    <property type="match status" value="2"/>
</dbReference>
<keyword evidence="3" id="KW-0378">Hydrolase</keyword>
<dbReference type="Proteomes" id="UP000245119">
    <property type="component" value="Linkage Group LG9"/>
</dbReference>
<evidence type="ECO:0000259" key="7">
    <source>
        <dbReference type="PROSITE" id="PS50055"/>
    </source>
</evidence>
<dbReference type="InterPro" id="IPR029021">
    <property type="entry name" value="Prot-tyrosine_phosphatase-like"/>
</dbReference>
<proteinExistence type="inferred from homology"/>
<accession>A0A2T7NU06</accession>
<protein>
    <recommendedName>
        <fullName evidence="2">protein-tyrosine-phosphatase</fullName>
        <ecNumber evidence="2">3.1.3.48</ecNumber>
    </recommendedName>
</protein>
<dbReference type="PANTHER" id="PTHR19134:SF562">
    <property type="entry name" value="PROTEIN-TYROSINE-PHOSPHATASE"/>
    <property type="match status" value="1"/>
</dbReference>
<evidence type="ECO:0000256" key="4">
    <source>
        <dbReference type="ARBA" id="ARBA00022912"/>
    </source>
</evidence>
<feature type="compositionally biased region" description="Low complexity" evidence="5">
    <location>
        <begin position="763"/>
        <end position="772"/>
    </location>
</feature>
<dbReference type="InterPro" id="IPR000477">
    <property type="entry name" value="RT_dom"/>
</dbReference>
<evidence type="ECO:0000256" key="5">
    <source>
        <dbReference type="SAM" id="MobiDB-lite"/>
    </source>
</evidence>
<evidence type="ECO:0000256" key="2">
    <source>
        <dbReference type="ARBA" id="ARBA00013064"/>
    </source>
</evidence>
<dbReference type="EC" id="3.1.3.48" evidence="2"/>
<feature type="transmembrane region" description="Helical" evidence="6">
    <location>
        <begin position="1113"/>
        <end position="1136"/>
    </location>
</feature>
<keyword evidence="6" id="KW-0812">Transmembrane</keyword>
<feature type="domain" description="Tyrosine-protein phosphatase" evidence="7">
    <location>
        <begin position="1145"/>
        <end position="1264"/>
    </location>
</feature>
<dbReference type="Pfam" id="PF00078">
    <property type="entry name" value="RVT_1"/>
    <property type="match status" value="1"/>
</dbReference>
<gene>
    <name evidence="8" type="ORF">C0Q70_15153</name>
</gene>
<feature type="compositionally biased region" description="Basic and acidic residues" evidence="5">
    <location>
        <begin position="836"/>
        <end position="854"/>
    </location>
</feature>
<keyword evidence="6" id="KW-0472">Membrane</keyword>
<keyword evidence="4" id="KW-0904">Protein phosphatase</keyword>
<feature type="region of interest" description="Disordered" evidence="5">
    <location>
        <begin position="730"/>
        <end position="856"/>
    </location>
</feature>
<dbReference type="SMART" id="SM00194">
    <property type="entry name" value="PTPc"/>
    <property type="match status" value="1"/>
</dbReference>
<sequence length="1292" mass="142002">MDCVQVFLDGRELYTFPCPGTTTVITDVYVNPVQRGQVFAPKDGGAEIVRISVVVRAKTIIAIQTMESVQKFAQTVTTTLLTTVTTPVVKDVITLVAGLTGHVSVRHDGSLLFVKDGGAVIVRISAVVKAKTIIAIQIMASVQKMFAVVNGLLGKDVTQPVLPEMDDQIAASTLSAYFEDKIKTIMDSFSDSVATQLTFHLDRYSILDKFQSAYRPKHSCETALLRLMNDLLCSADAGEVTLVVLLDLSAAFDVIDHSTLLTRLQMEVGIGGSALQWFHSYLSDRTQRVMVNQASSVTVPLLCGVRRALFWARFYFSIYTSQLGPLIEKHNVNRKMFADDTELYFSFSTDSESVREAVCAVEDCCLEVKSWMLRNKLKLNDEKTEAMLCGSKLSLSKVSLDSIQVGQARIPLSSSVRTWTLFITSSRDDKEALIGAGPVAGIAVGCSIVFFILGFLIMTSSRDDKEALIGVSPVAGIAVSCAIVFFILGFLTRLRLRLSRCHQPSATHGSPVKTSVTSDLGTSSTTTHPAEPRGTTSSEDTADHSNNCAQLDGGVETVRIRAVQHARAQVKPQVVCLATGGQTAPVPVEQGVTVPDAVRVTGPVSADRSGSLLCAKVVCLATGGQIAPVPVEQGVTVVDAVRVTGPVSAGRSGSLLCAKLKGDEPNSAPIGAIIGPVVAVILVVGVVVGIVIFRRRRQDKRNQYIQQELATENPANKTTPEGAMNVIDKQDNKPIASINPQTYPTPVDTDDIHIYNNEHLSKPQRSSVSSPSNGEVGNENASAAKTKESNCSKKDKDKRDAKPPATAPKPVANKESAPNKRLYENIDLMANLPKISDNDENQKPNVKSEEKDQEAVNGVYEEEEDIYNTEDIYGCYRSMGSSSILDDFQKSLLASLASGKLGMEFAKFPKDMQHPNKVGSKPENSKKNRFKALCAYDHSRVVLRRPKGDINTDYINASYIKGYNREKAYIATQGPRSSTVDDFWWMVWQESVTQIVMLTNIKEGGKDKCEEYWPTVGNTQTYGHVTVTALKADARADFIVRSFVVGTRKGGDQRTVSQYHYLVWPDHGVPSTLSLVNFWRYVKARARGAIPVMHCRKSSPVYFLEITKTNAPVGAIVGSVVAAAVAVVIVIAILYLRRRQQHKGSRPRLQAFPDKFLSTSRQQLSTDDAESEIESEQSVAVHARKGPRFNTVDDLWWMVWQENVTQIIMLTSLIEGGKGGDQRTVSQYHYLVWPDHGVPSTYSLVSFWRYVKARAQGDIPVVHCRWYVKWESLWQDRTSSQIHRQDRDFNKP</sequence>
<dbReference type="PANTHER" id="PTHR19134">
    <property type="entry name" value="RECEPTOR-TYPE TYROSINE-PROTEIN PHOSPHATASE"/>
    <property type="match status" value="1"/>
</dbReference>
<dbReference type="InterPro" id="IPR000242">
    <property type="entry name" value="PTP_cat"/>
</dbReference>
<dbReference type="EMBL" id="PZQS01000009">
    <property type="protein sequence ID" value="PVD24668.1"/>
    <property type="molecule type" value="Genomic_DNA"/>
</dbReference>
<evidence type="ECO:0000256" key="6">
    <source>
        <dbReference type="SAM" id="Phobius"/>
    </source>
</evidence>
<feature type="transmembrane region" description="Helical" evidence="6">
    <location>
        <begin position="670"/>
        <end position="693"/>
    </location>
</feature>
<comment type="similarity">
    <text evidence="1">Belongs to the protein-tyrosine phosphatase family.</text>
</comment>
<keyword evidence="9" id="KW-1185">Reference proteome</keyword>
<dbReference type="Gene3D" id="3.90.190.10">
    <property type="entry name" value="Protein tyrosine phosphatase superfamily"/>
    <property type="match status" value="3"/>
</dbReference>
<feature type="domain" description="Tyrosine-protein phosphatase" evidence="7">
    <location>
        <begin position="901"/>
        <end position="1095"/>
    </location>
</feature>
<evidence type="ECO:0000313" key="8">
    <source>
        <dbReference type="EMBL" id="PVD24668.1"/>
    </source>
</evidence>
<reference evidence="8 9" key="1">
    <citation type="submission" date="2018-04" db="EMBL/GenBank/DDBJ databases">
        <title>The genome of golden apple snail Pomacea canaliculata provides insight into stress tolerance and invasive adaptation.</title>
        <authorList>
            <person name="Liu C."/>
            <person name="Liu B."/>
            <person name="Ren Y."/>
            <person name="Zhang Y."/>
            <person name="Wang H."/>
            <person name="Li S."/>
            <person name="Jiang F."/>
            <person name="Yin L."/>
            <person name="Zhang G."/>
            <person name="Qian W."/>
            <person name="Fan W."/>
        </authorList>
    </citation>
    <scope>NUCLEOTIDE SEQUENCE [LARGE SCALE GENOMIC DNA]</scope>
    <source>
        <strain evidence="8">SZHN2017</strain>
        <tissue evidence="8">Muscle</tissue>
    </source>
</reference>
<feature type="region of interest" description="Disordered" evidence="5">
    <location>
        <begin position="503"/>
        <end position="548"/>
    </location>
</feature>
<comment type="caution">
    <text evidence="8">The sequence shown here is derived from an EMBL/GenBank/DDBJ whole genome shotgun (WGS) entry which is preliminary data.</text>
</comment>
<evidence type="ECO:0000256" key="1">
    <source>
        <dbReference type="ARBA" id="ARBA00009580"/>
    </source>
</evidence>
<keyword evidence="6" id="KW-1133">Transmembrane helix</keyword>
<dbReference type="InterPro" id="IPR050348">
    <property type="entry name" value="Protein-Tyr_Phosphatase"/>
</dbReference>
<feature type="compositionally biased region" description="Polar residues" evidence="5">
    <location>
        <begin position="773"/>
        <end position="783"/>
    </location>
</feature>
<dbReference type="Pfam" id="PF00102">
    <property type="entry name" value="Y_phosphatase"/>
    <property type="match status" value="3"/>
</dbReference>
<feature type="compositionally biased region" description="Basic and acidic residues" evidence="5">
    <location>
        <begin position="785"/>
        <end position="802"/>
    </location>
</feature>
<evidence type="ECO:0000313" key="9">
    <source>
        <dbReference type="Proteomes" id="UP000245119"/>
    </source>
</evidence>
<dbReference type="PROSITE" id="PS50055">
    <property type="entry name" value="TYR_PHOSPHATASE_PTP"/>
    <property type="match status" value="2"/>
</dbReference>
<evidence type="ECO:0000256" key="3">
    <source>
        <dbReference type="ARBA" id="ARBA00022801"/>
    </source>
</evidence>
<dbReference type="PRINTS" id="PR00700">
    <property type="entry name" value="PRTYPHPHTASE"/>
</dbReference>
<name>A0A2T7NU06_POMCA</name>